<evidence type="ECO:0000313" key="1">
    <source>
        <dbReference type="EMBL" id="KAJ1114162.1"/>
    </source>
</evidence>
<feature type="non-terminal residue" evidence="1">
    <location>
        <position position="58"/>
    </location>
</feature>
<keyword evidence="2" id="KW-1185">Reference proteome</keyword>
<protein>
    <submittedName>
        <fullName evidence="1">Uncharacterized protein</fullName>
    </submittedName>
</protein>
<sequence length="58" mass="6657">PNHKMAANLSWLKCLQSNGFHHKDCWIHGGSASLDIYIFFSIRNSKTTEMIYTKSQKA</sequence>
<dbReference type="EMBL" id="JANPWB010000012">
    <property type="protein sequence ID" value="KAJ1114162.1"/>
    <property type="molecule type" value="Genomic_DNA"/>
</dbReference>
<feature type="non-terminal residue" evidence="1">
    <location>
        <position position="1"/>
    </location>
</feature>
<proteinExistence type="predicted"/>
<dbReference type="AlphaFoldDB" id="A0AAV7NDM0"/>
<dbReference type="Proteomes" id="UP001066276">
    <property type="component" value="Chromosome 8"/>
</dbReference>
<gene>
    <name evidence="1" type="ORF">NDU88_002401</name>
</gene>
<comment type="caution">
    <text evidence="1">The sequence shown here is derived from an EMBL/GenBank/DDBJ whole genome shotgun (WGS) entry which is preliminary data.</text>
</comment>
<organism evidence="1 2">
    <name type="scientific">Pleurodeles waltl</name>
    <name type="common">Iberian ribbed newt</name>
    <dbReference type="NCBI Taxonomy" id="8319"/>
    <lineage>
        <taxon>Eukaryota</taxon>
        <taxon>Metazoa</taxon>
        <taxon>Chordata</taxon>
        <taxon>Craniata</taxon>
        <taxon>Vertebrata</taxon>
        <taxon>Euteleostomi</taxon>
        <taxon>Amphibia</taxon>
        <taxon>Batrachia</taxon>
        <taxon>Caudata</taxon>
        <taxon>Salamandroidea</taxon>
        <taxon>Salamandridae</taxon>
        <taxon>Pleurodelinae</taxon>
        <taxon>Pleurodeles</taxon>
    </lineage>
</organism>
<accession>A0AAV7NDM0</accession>
<reference evidence="1" key="1">
    <citation type="journal article" date="2022" name="bioRxiv">
        <title>Sequencing and chromosome-scale assembly of the giantPleurodeles waltlgenome.</title>
        <authorList>
            <person name="Brown T."/>
            <person name="Elewa A."/>
            <person name="Iarovenko S."/>
            <person name="Subramanian E."/>
            <person name="Araus A.J."/>
            <person name="Petzold A."/>
            <person name="Susuki M."/>
            <person name="Suzuki K.-i.T."/>
            <person name="Hayashi T."/>
            <person name="Toyoda A."/>
            <person name="Oliveira C."/>
            <person name="Osipova E."/>
            <person name="Leigh N.D."/>
            <person name="Simon A."/>
            <person name="Yun M.H."/>
        </authorList>
    </citation>
    <scope>NUCLEOTIDE SEQUENCE</scope>
    <source>
        <strain evidence="1">20211129_DDA</strain>
        <tissue evidence="1">Liver</tissue>
    </source>
</reference>
<name>A0AAV7NDM0_PLEWA</name>
<evidence type="ECO:0000313" key="2">
    <source>
        <dbReference type="Proteomes" id="UP001066276"/>
    </source>
</evidence>